<feature type="compositionally biased region" description="Acidic residues" evidence="1">
    <location>
        <begin position="59"/>
        <end position="68"/>
    </location>
</feature>
<gene>
    <name evidence="2" type="ORF">CRG98_020911</name>
</gene>
<evidence type="ECO:0000313" key="3">
    <source>
        <dbReference type="Proteomes" id="UP000233551"/>
    </source>
</evidence>
<dbReference type="Proteomes" id="UP000233551">
    <property type="component" value="Unassembled WGS sequence"/>
</dbReference>
<proteinExistence type="predicted"/>
<comment type="caution">
    <text evidence="2">The sequence shown here is derived from an EMBL/GenBank/DDBJ whole genome shotgun (WGS) entry which is preliminary data.</text>
</comment>
<protein>
    <submittedName>
        <fullName evidence="2">Uncharacterized protein</fullName>
    </submittedName>
</protein>
<evidence type="ECO:0000256" key="1">
    <source>
        <dbReference type="SAM" id="MobiDB-lite"/>
    </source>
</evidence>
<keyword evidence="3" id="KW-1185">Reference proteome</keyword>
<name>A0A2I0JS47_PUNGR</name>
<organism evidence="2 3">
    <name type="scientific">Punica granatum</name>
    <name type="common">Pomegranate</name>
    <dbReference type="NCBI Taxonomy" id="22663"/>
    <lineage>
        <taxon>Eukaryota</taxon>
        <taxon>Viridiplantae</taxon>
        <taxon>Streptophyta</taxon>
        <taxon>Embryophyta</taxon>
        <taxon>Tracheophyta</taxon>
        <taxon>Spermatophyta</taxon>
        <taxon>Magnoliopsida</taxon>
        <taxon>eudicotyledons</taxon>
        <taxon>Gunneridae</taxon>
        <taxon>Pentapetalae</taxon>
        <taxon>rosids</taxon>
        <taxon>malvids</taxon>
        <taxon>Myrtales</taxon>
        <taxon>Lythraceae</taxon>
        <taxon>Punica</taxon>
    </lineage>
</organism>
<evidence type="ECO:0000313" key="2">
    <source>
        <dbReference type="EMBL" id="PKI58700.1"/>
    </source>
</evidence>
<reference evidence="2 3" key="1">
    <citation type="submission" date="2017-11" db="EMBL/GenBank/DDBJ databases">
        <title>De-novo sequencing of pomegranate (Punica granatum L.) genome.</title>
        <authorList>
            <person name="Akparov Z."/>
            <person name="Amiraslanov A."/>
            <person name="Hajiyeva S."/>
            <person name="Abbasov M."/>
            <person name="Kaur K."/>
            <person name="Hamwieh A."/>
            <person name="Solovyev V."/>
            <person name="Salamov A."/>
            <person name="Braich B."/>
            <person name="Kosarev P."/>
            <person name="Mahmoud A."/>
            <person name="Hajiyev E."/>
            <person name="Babayeva S."/>
            <person name="Izzatullayeva V."/>
            <person name="Mammadov A."/>
            <person name="Mammadov A."/>
            <person name="Sharifova S."/>
            <person name="Ojaghi J."/>
            <person name="Eynullazada K."/>
            <person name="Bayramov B."/>
            <person name="Abdulazimova A."/>
            <person name="Shahmuradov I."/>
        </authorList>
    </citation>
    <scope>NUCLEOTIDE SEQUENCE [LARGE SCALE GENOMIC DNA]</scope>
    <source>
        <strain evidence="3">cv. AG2017</strain>
        <tissue evidence="2">Leaf</tissue>
    </source>
</reference>
<feature type="compositionally biased region" description="Polar residues" evidence="1">
    <location>
        <begin position="49"/>
        <end position="58"/>
    </location>
</feature>
<dbReference type="AlphaFoldDB" id="A0A2I0JS47"/>
<dbReference type="EMBL" id="PGOL01001348">
    <property type="protein sequence ID" value="PKI58700.1"/>
    <property type="molecule type" value="Genomic_DNA"/>
</dbReference>
<sequence length="104" mass="12456">MSPRRTERVDDVLDGDNLQHLKKRLEQIVDQRMDRMMEQLTQMMAALMRNQNRGNPNLDQDESSEDLEGENYIVDIPHRQSRGPIEDNKKRPIEDNWRYWESGM</sequence>
<accession>A0A2I0JS47</accession>
<feature type="region of interest" description="Disordered" evidence="1">
    <location>
        <begin position="49"/>
        <end position="68"/>
    </location>
</feature>